<keyword evidence="5 10" id="KW-0489">Methyltransferase</keyword>
<evidence type="ECO:0000259" key="11">
    <source>
        <dbReference type="Pfam" id="PF04452"/>
    </source>
</evidence>
<dbReference type="OrthoDB" id="9815641at2"/>
<comment type="function">
    <text evidence="8 10">Specifically methylates the N3 position of the uracil ring of uridine 1498 (m3U1498) in 16S rRNA. Acts on the fully assembled 30S ribosomal subunit.</text>
</comment>
<dbReference type="PIRSF" id="PIRSF015601">
    <property type="entry name" value="MTase_slr0722"/>
    <property type="match status" value="1"/>
</dbReference>
<dbReference type="PANTHER" id="PTHR30027">
    <property type="entry name" value="RIBOSOMAL RNA SMALL SUBUNIT METHYLTRANSFERASE E"/>
    <property type="match status" value="1"/>
</dbReference>
<organism evidence="13 14">
    <name type="scientific">Caldisericum exile (strain DSM 21853 / NBRC 104410 / AZM16c01)</name>
    <dbReference type="NCBI Taxonomy" id="511051"/>
    <lineage>
        <taxon>Bacteria</taxon>
        <taxon>Pseudomonadati</taxon>
        <taxon>Caldisericota/Cryosericota group</taxon>
        <taxon>Caldisericota</taxon>
        <taxon>Caldisericia</taxon>
        <taxon>Caldisericales</taxon>
        <taxon>Caldisericaceae</taxon>
        <taxon>Caldisericum</taxon>
    </lineage>
</organism>
<feature type="domain" description="Ribosomal RNA small subunit methyltransferase E methyltransferase" evidence="11">
    <location>
        <begin position="73"/>
        <end position="226"/>
    </location>
</feature>
<reference evidence="13 14" key="1">
    <citation type="submission" date="2011-01" db="EMBL/GenBank/DDBJ databases">
        <title>Whole genome sequence of Caldisericum exile AZM16c01.</title>
        <authorList>
            <person name="Narita-Yamada S."/>
            <person name="Kawakoshi A."/>
            <person name="Nakamura S."/>
            <person name="Sasagawa M."/>
            <person name="Fukada J."/>
            <person name="Sekine M."/>
            <person name="Kato Y."/>
            <person name="Fukai R."/>
            <person name="Sasaki K."/>
            <person name="Hanamaki A."/>
            <person name="Narita H."/>
            <person name="Konno Y."/>
            <person name="Mori K."/>
            <person name="Yamazaki S."/>
            <person name="Suzuki K."/>
            <person name="Fujita N."/>
        </authorList>
    </citation>
    <scope>NUCLEOTIDE SEQUENCE [LARGE SCALE GENOMIC DNA]</scope>
    <source>
        <strain evidence="14">DSM 21853 / NBRC 104410 / AZM16c01</strain>
    </source>
</reference>
<dbReference type="PANTHER" id="PTHR30027:SF3">
    <property type="entry name" value="16S RRNA (URACIL(1498)-N(3))-METHYLTRANSFERASE"/>
    <property type="match status" value="1"/>
</dbReference>
<dbReference type="Gene3D" id="3.40.1280.10">
    <property type="match status" value="1"/>
</dbReference>
<dbReference type="GO" id="GO:0070042">
    <property type="term" value="F:rRNA (uridine-N3-)-methyltransferase activity"/>
    <property type="evidence" value="ECO:0007669"/>
    <property type="project" value="TreeGrafter"/>
</dbReference>
<dbReference type="AlphaFoldDB" id="A0A7U6GFE9"/>
<keyword evidence="4 10" id="KW-0698">rRNA processing</keyword>
<comment type="similarity">
    <text evidence="2 10">Belongs to the RNA methyltransferase RsmE family.</text>
</comment>
<comment type="subcellular location">
    <subcellularLocation>
        <location evidence="1 10">Cytoplasm</location>
    </subcellularLocation>
</comment>
<evidence type="ECO:0000256" key="5">
    <source>
        <dbReference type="ARBA" id="ARBA00022603"/>
    </source>
</evidence>
<keyword evidence="14" id="KW-1185">Reference proteome</keyword>
<dbReference type="Pfam" id="PF04452">
    <property type="entry name" value="Methyltrans_RNA"/>
    <property type="match status" value="1"/>
</dbReference>
<evidence type="ECO:0000256" key="7">
    <source>
        <dbReference type="ARBA" id="ARBA00022691"/>
    </source>
</evidence>
<accession>A0A7U6GFE9</accession>
<dbReference type="CDD" id="cd18084">
    <property type="entry name" value="RsmE-like"/>
    <property type="match status" value="1"/>
</dbReference>
<dbReference type="SUPFAM" id="SSF75217">
    <property type="entry name" value="alpha/beta knot"/>
    <property type="match status" value="1"/>
</dbReference>
<keyword evidence="6 10" id="KW-0808">Transferase</keyword>
<dbReference type="GO" id="GO:0005737">
    <property type="term" value="C:cytoplasm"/>
    <property type="evidence" value="ECO:0007669"/>
    <property type="project" value="UniProtKB-SubCell"/>
</dbReference>
<evidence type="ECO:0000256" key="1">
    <source>
        <dbReference type="ARBA" id="ARBA00004496"/>
    </source>
</evidence>
<evidence type="ECO:0000256" key="8">
    <source>
        <dbReference type="ARBA" id="ARBA00025699"/>
    </source>
</evidence>
<evidence type="ECO:0000256" key="2">
    <source>
        <dbReference type="ARBA" id="ARBA00005528"/>
    </source>
</evidence>
<evidence type="ECO:0000313" key="14">
    <source>
        <dbReference type="Proteomes" id="UP000004793"/>
    </source>
</evidence>
<dbReference type="KEGG" id="cex:CSE_12330"/>
<dbReference type="InterPro" id="IPR046886">
    <property type="entry name" value="RsmE_MTase_dom"/>
</dbReference>
<dbReference type="InterPro" id="IPR046887">
    <property type="entry name" value="RsmE_PUA-like"/>
</dbReference>
<sequence>MAIYYLRESKIKRDLIFVENDLLHHLRNVLRIKRGEVIKFFDEDFIYKAECTEIEKDFLTFRIIEKSKKTSPKVQLQIVQSIIDKSELEDAIRFLVTTKVLQIILVKTERSTNSLKEAQLKRLKEIILNTSEQSEICFIPELQYFENLNKAISMFKENAFVLHFGSNLSLKDTVKIANLSKPITLFVGPEGGFSEKEIEIFNQNEIPSITLKSGVFRSQFAGAIAVLTLLELTYLLN</sequence>
<dbReference type="NCBIfam" id="TIGR00046">
    <property type="entry name" value="RsmE family RNA methyltransferase"/>
    <property type="match status" value="1"/>
</dbReference>
<evidence type="ECO:0000313" key="13">
    <source>
        <dbReference type="EMBL" id="BAL81359.1"/>
    </source>
</evidence>
<evidence type="ECO:0000256" key="6">
    <source>
        <dbReference type="ARBA" id="ARBA00022679"/>
    </source>
</evidence>
<dbReference type="Gene3D" id="2.40.240.20">
    <property type="entry name" value="Hypothetical PUA domain-like, domain 1"/>
    <property type="match status" value="1"/>
</dbReference>
<dbReference type="SUPFAM" id="SSF88697">
    <property type="entry name" value="PUA domain-like"/>
    <property type="match status" value="1"/>
</dbReference>
<evidence type="ECO:0000256" key="9">
    <source>
        <dbReference type="ARBA" id="ARBA00047944"/>
    </source>
</evidence>
<dbReference type="RefSeq" id="WP_014453755.1">
    <property type="nucleotide sequence ID" value="NC_017096.1"/>
</dbReference>
<dbReference type="InterPro" id="IPR006700">
    <property type="entry name" value="RsmE"/>
</dbReference>
<dbReference type="EC" id="2.1.1.193" evidence="10"/>
<keyword evidence="3 10" id="KW-0963">Cytoplasm</keyword>
<protein>
    <recommendedName>
        <fullName evidence="10">Ribosomal RNA small subunit methyltransferase E</fullName>
        <ecNumber evidence="10">2.1.1.193</ecNumber>
    </recommendedName>
</protein>
<keyword evidence="7 10" id="KW-0949">S-adenosyl-L-methionine</keyword>
<dbReference type="InterPro" id="IPR015947">
    <property type="entry name" value="PUA-like_sf"/>
</dbReference>
<gene>
    <name evidence="13" type="ordered locus">CSE_12330</name>
</gene>
<dbReference type="Pfam" id="PF20260">
    <property type="entry name" value="PUA_4"/>
    <property type="match status" value="1"/>
</dbReference>
<dbReference type="Proteomes" id="UP000004793">
    <property type="component" value="Chromosome"/>
</dbReference>
<dbReference type="EMBL" id="AP012051">
    <property type="protein sequence ID" value="BAL81359.1"/>
    <property type="molecule type" value="Genomic_DNA"/>
</dbReference>
<dbReference type="GO" id="GO:0070475">
    <property type="term" value="P:rRNA base methylation"/>
    <property type="evidence" value="ECO:0007669"/>
    <property type="project" value="TreeGrafter"/>
</dbReference>
<evidence type="ECO:0000256" key="10">
    <source>
        <dbReference type="PIRNR" id="PIRNR015601"/>
    </source>
</evidence>
<dbReference type="InterPro" id="IPR029026">
    <property type="entry name" value="tRNA_m1G_MTases_N"/>
</dbReference>
<dbReference type="InterPro" id="IPR029028">
    <property type="entry name" value="Alpha/beta_knot_MTases"/>
</dbReference>
<evidence type="ECO:0000256" key="4">
    <source>
        <dbReference type="ARBA" id="ARBA00022552"/>
    </source>
</evidence>
<feature type="domain" description="Ribosomal RNA small subunit methyltransferase E PUA-like" evidence="12">
    <location>
        <begin position="20"/>
        <end position="64"/>
    </location>
</feature>
<name>A0A7U6GFE9_CALEA</name>
<evidence type="ECO:0000259" key="12">
    <source>
        <dbReference type="Pfam" id="PF20260"/>
    </source>
</evidence>
<comment type="catalytic activity">
    <reaction evidence="9 10">
        <text>uridine(1498) in 16S rRNA + S-adenosyl-L-methionine = N(3)-methyluridine(1498) in 16S rRNA + S-adenosyl-L-homocysteine + H(+)</text>
        <dbReference type="Rhea" id="RHEA:42920"/>
        <dbReference type="Rhea" id="RHEA-COMP:10283"/>
        <dbReference type="Rhea" id="RHEA-COMP:10284"/>
        <dbReference type="ChEBI" id="CHEBI:15378"/>
        <dbReference type="ChEBI" id="CHEBI:57856"/>
        <dbReference type="ChEBI" id="CHEBI:59789"/>
        <dbReference type="ChEBI" id="CHEBI:65315"/>
        <dbReference type="ChEBI" id="CHEBI:74502"/>
        <dbReference type="EC" id="2.1.1.193"/>
    </reaction>
</comment>
<proteinExistence type="inferred from homology"/>
<evidence type="ECO:0000256" key="3">
    <source>
        <dbReference type="ARBA" id="ARBA00022490"/>
    </source>
</evidence>